<dbReference type="InterPro" id="IPR046373">
    <property type="entry name" value="Acyl-CoA_Oxase/DH_mid-dom_sf"/>
</dbReference>
<dbReference type="eggNOG" id="COG1960">
    <property type="taxonomic scope" value="Bacteria"/>
</dbReference>
<dbReference type="EMBL" id="AJLS01000035">
    <property type="protein sequence ID" value="EKN70953.1"/>
    <property type="molecule type" value="Genomic_DNA"/>
</dbReference>
<dbReference type="InterPro" id="IPR009100">
    <property type="entry name" value="AcylCoA_DH/oxidase_NM_dom_sf"/>
</dbReference>
<evidence type="ECO:0000313" key="10">
    <source>
        <dbReference type="Proteomes" id="UP000006316"/>
    </source>
</evidence>
<evidence type="ECO:0000256" key="3">
    <source>
        <dbReference type="ARBA" id="ARBA00022630"/>
    </source>
</evidence>
<evidence type="ECO:0000259" key="7">
    <source>
        <dbReference type="Pfam" id="PF02770"/>
    </source>
</evidence>
<dbReference type="InterPro" id="IPR013786">
    <property type="entry name" value="AcylCoA_DH/ox_N"/>
</dbReference>
<dbReference type="STRING" id="1117379.BABA_03799"/>
<keyword evidence="3 5" id="KW-0285">Flavoprotein</keyword>
<keyword evidence="4 5" id="KW-0274">FAD</keyword>
<dbReference type="AlphaFoldDB" id="K6DRT6"/>
<feature type="domain" description="Acyl-CoA dehydrogenase/oxidase N-terminal" evidence="8">
    <location>
        <begin position="4"/>
        <end position="114"/>
    </location>
</feature>
<dbReference type="PANTHER" id="PTHR43884">
    <property type="entry name" value="ACYL-COA DEHYDROGENASE"/>
    <property type="match status" value="1"/>
</dbReference>
<proteinExistence type="inferred from homology"/>
<evidence type="ECO:0000256" key="2">
    <source>
        <dbReference type="ARBA" id="ARBA00009347"/>
    </source>
</evidence>
<dbReference type="InterPro" id="IPR006091">
    <property type="entry name" value="Acyl-CoA_Oxase/DH_mid-dom"/>
</dbReference>
<dbReference type="Gene3D" id="1.20.140.10">
    <property type="entry name" value="Butyryl-CoA Dehydrogenase, subunit A, domain 3"/>
    <property type="match status" value="1"/>
</dbReference>
<dbReference type="SUPFAM" id="SSF47203">
    <property type="entry name" value="Acyl-CoA dehydrogenase C-terminal domain-like"/>
    <property type="match status" value="1"/>
</dbReference>
<keyword evidence="10" id="KW-1185">Reference proteome</keyword>
<name>K6DRT6_9BACI</name>
<dbReference type="Pfam" id="PF02771">
    <property type="entry name" value="Acyl-CoA_dh_N"/>
    <property type="match status" value="1"/>
</dbReference>
<dbReference type="FunFam" id="1.20.140.10:FF:000004">
    <property type="entry name" value="Acyl-CoA dehydrogenase FadE25"/>
    <property type="match status" value="1"/>
</dbReference>
<dbReference type="PANTHER" id="PTHR43884:SF12">
    <property type="entry name" value="ISOVALERYL-COA DEHYDROGENASE, MITOCHONDRIAL-RELATED"/>
    <property type="match status" value="1"/>
</dbReference>
<dbReference type="InterPro" id="IPR009075">
    <property type="entry name" value="AcylCo_DH/oxidase_C"/>
</dbReference>
<dbReference type="InterPro" id="IPR037069">
    <property type="entry name" value="AcylCoA_DH/ox_N_sf"/>
</dbReference>
<accession>K6DRT6</accession>
<dbReference type="PATRIC" id="fig|1117379.3.peg.782"/>
<dbReference type="Proteomes" id="UP000006316">
    <property type="component" value="Unassembled WGS sequence"/>
</dbReference>
<evidence type="ECO:0000256" key="4">
    <source>
        <dbReference type="ARBA" id="ARBA00022827"/>
    </source>
</evidence>
<dbReference type="GO" id="GO:0050660">
    <property type="term" value="F:flavin adenine dinucleotide binding"/>
    <property type="evidence" value="ECO:0007669"/>
    <property type="project" value="InterPro"/>
</dbReference>
<dbReference type="Gene3D" id="2.40.110.10">
    <property type="entry name" value="Butyryl-CoA Dehydrogenase, subunit A, domain 2"/>
    <property type="match status" value="1"/>
</dbReference>
<comment type="cofactor">
    <cofactor evidence="1 5">
        <name>FAD</name>
        <dbReference type="ChEBI" id="CHEBI:57692"/>
    </cofactor>
</comment>
<dbReference type="PIRSF" id="PIRSF016578">
    <property type="entry name" value="HsaA"/>
    <property type="match status" value="1"/>
</dbReference>
<feature type="domain" description="Acyl-CoA dehydrogenase/oxidase C-terminal" evidence="6">
    <location>
        <begin position="225"/>
        <end position="375"/>
    </location>
</feature>
<evidence type="ECO:0000259" key="6">
    <source>
        <dbReference type="Pfam" id="PF00441"/>
    </source>
</evidence>
<dbReference type="Gene3D" id="1.10.540.10">
    <property type="entry name" value="Acyl-CoA dehydrogenase/oxidase, N-terminal domain"/>
    <property type="match status" value="1"/>
</dbReference>
<gene>
    <name evidence="9" type="ORF">BABA_03799</name>
</gene>
<dbReference type="GO" id="GO:0003995">
    <property type="term" value="F:acyl-CoA dehydrogenase activity"/>
    <property type="evidence" value="ECO:0007669"/>
    <property type="project" value="TreeGrafter"/>
</dbReference>
<feature type="domain" description="Acyl-CoA oxidase/dehydrogenase middle" evidence="7">
    <location>
        <begin position="118"/>
        <end position="213"/>
    </location>
</feature>
<dbReference type="InterPro" id="IPR036250">
    <property type="entry name" value="AcylCo_DH-like_C"/>
</dbReference>
<dbReference type="Pfam" id="PF02770">
    <property type="entry name" value="Acyl-CoA_dh_M"/>
    <property type="match status" value="1"/>
</dbReference>
<dbReference type="Pfam" id="PF00441">
    <property type="entry name" value="Acyl-CoA_dh_1"/>
    <property type="match status" value="1"/>
</dbReference>
<evidence type="ECO:0000256" key="1">
    <source>
        <dbReference type="ARBA" id="ARBA00001974"/>
    </source>
</evidence>
<protein>
    <submittedName>
        <fullName evidence="9">Butyryl-CoA dehydrogenase</fullName>
    </submittedName>
</protein>
<keyword evidence="5" id="KW-0560">Oxidoreductase</keyword>
<dbReference type="SUPFAM" id="SSF56645">
    <property type="entry name" value="Acyl-CoA dehydrogenase NM domain-like"/>
    <property type="match status" value="1"/>
</dbReference>
<sequence length="376" mass="41140">MIQEEMLIVRHFVQSIAEDYFRPAAKDVDQFQKIPATHIQVLKENRIFGTSVPAPYGGEGSSYVNQLITIEEVARCCGSTSMLLTSQEMVINPILIGGTDEQKNRYVCPLAAGEILGAFCITEKGISSDTESLITTAEKIGDYYKLNGKKVCVFNAGEADLYVIVATIDPSIKNAGTTYFVVETGTPGLTIGREVQKMGVKGIPLREVVLEDVTVHFSQLIGGEGKGFKILKETLNRSRLNVAAQALGIAQGAYEEVIKVAHKWKLTARGSLQFQNVQLVLAEMATEIEAARRLLYYGGDLLDKGSKEVVGIASMAKLFCSNVAMKVTTDAVQILEGHGYTDDYPVERMMRDAKVTQLYDGSSLIQKLVIARQVLL</sequence>
<organism evidence="9 10">
    <name type="scientific">Neobacillus bataviensis LMG 21833</name>
    <dbReference type="NCBI Taxonomy" id="1117379"/>
    <lineage>
        <taxon>Bacteria</taxon>
        <taxon>Bacillati</taxon>
        <taxon>Bacillota</taxon>
        <taxon>Bacilli</taxon>
        <taxon>Bacillales</taxon>
        <taxon>Bacillaceae</taxon>
        <taxon>Neobacillus</taxon>
    </lineage>
</organism>
<evidence type="ECO:0000256" key="5">
    <source>
        <dbReference type="RuleBase" id="RU362125"/>
    </source>
</evidence>
<comment type="caution">
    <text evidence="9">The sequence shown here is derived from an EMBL/GenBank/DDBJ whole genome shotgun (WGS) entry which is preliminary data.</text>
</comment>
<evidence type="ECO:0000313" key="9">
    <source>
        <dbReference type="EMBL" id="EKN70953.1"/>
    </source>
</evidence>
<evidence type="ECO:0000259" key="8">
    <source>
        <dbReference type="Pfam" id="PF02771"/>
    </source>
</evidence>
<reference evidence="9 10" key="1">
    <citation type="journal article" date="2012" name="Front. Microbiol.">
        <title>Redundancy and modularity in membrane-associated dissimilatory nitrate reduction in Bacillus.</title>
        <authorList>
            <person name="Heylen K."/>
            <person name="Keltjens J."/>
        </authorList>
    </citation>
    <scope>NUCLEOTIDE SEQUENCE [LARGE SCALE GENOMIC DNA]</scope>
    <source>
        <strain evidence="10">LMG 21833T</strain>
    </source>
</reference>
<comment type="similarity">
    <text evidence="2 5">Belongs to the acyl-CoA dehydrogenase family.</text>
</comment>